<feature type="transmembrane region" description="Helical" evidence="1">
    <location>
        <begin position="122"/>
        <end position="145"/>
    </location>
</feature>
<evidence type="ECO:0000256" key="1">
    <source>
        <dbReference type="SAM" id="Phobius"/>
    </source>
</evidence>
<comment type="caution">
    <text evidence="2">The sequence shown here is derived from an EMBL/GenBank/DDBJ whole genome shotgun (WGS) entry which is preliminary data.</text>
</comment>
<proteinExistence type="predicted"/>
<organism evidence="2 3">
    <name type="scientific">Nocardioides gansuensis</name>
    <dbReference type="NCBI Taxonomy" id="2138300"/>
    <lineage>
        <taxon>Bacteria</taxon>
        <taxon>Bacillati</taxon>
        <taxon>Actinomycetota</taxon>
        <taxon>Actinomycetes</taxon>
        <taxon>Propionibacteriales</taxon>
        <taxon>Nocardioidaceae</taxon>
        <taxon>Nocardioides</taxon>
    </lineage>
</organism>
<gene>
    <name evidence="2" type="ORF">DDE18_22305</name>
</gene>
<keyword evidence="1" id="KW-1133">Transmembrane helix</keyword>
<dbReference type="AlphaFoldDB" id="A0A2T8F4F5"/>
<feature type="transmembrane region" description="Helical" evidence="1">
    <location>
        <begin position="23"/>
        <end position="45"/>
    </location>
</feature>
<dbReference type="InterPro" id="IPR018750">
    <property type="entry name" value="DUF2306_membrane"/>
</dbReference>
<protein>
    <recommendedName>
        <fullName evidence="4">DUF2306 domain-containing protein</fullName>
    </recommendedName>
</protein>
<dbReference type="Pfam" id="PF10067">
    <property type="entry name" value="DUF2306"/>
    <property type="match status" value="1"/>
</dbReference>
<feature type="transmembrane region" description="Helical" evidence="1">
    <location>
        <begin position="57"/>
        <end position="82"/>
    </location>
</feature>
<dbReference type="Proteomes" id="UP000246018">
    <property type="component" value="Unassembled WGS sequence"/>
</dbReference>
<dbReference type="OrthoDB" id="4698148at2"/>
<name>A0A2T8F4F5_9ACTN</name>
<sequence length="239" mass="25757">MRPRAPVKHVGGMSGPTAPRTPWSVRGLALAAVVATALLVPPYLVPGGETLVSRDDALLRLLLLTHVAGAGAAICLGTLQLVPRIRRRRRVHRALGRAFLLLGSVAFVVTGLPLALTTENDVARYGLLVPVLLWPVFAVAGFAAIRRRDATGHRRWMIRLYAVSFFAITARMVVPVLMLLQLPVLGSRYGGDVEAMVEATVPIGQWLGWIVNLTIAELVIRHGAERHGRVATETVSGTP</sequence>
<evidence type="ECO:0000313" key="3">
    <source>
        <dbReference type="Proteomes" id="UP000246018"/>
    </source>
</evidence>
<evidence type="ECO:0008006" key="4">
    <source>
        <dbReference type="Google" id="ProtNLM"/>
    </source>
</evidence>
<accession>A0A2T8F4F5</accession>
<feature type="transmembrane region" description="Helical" evidence="1">
    <location>
        <begin position="157"/>
        <end position="183"/>
    </location>
</feature>
<reference evidence="2 3" key="1">
    <citation type="submission" date="2018-04" db="EMBL/GenBank/DDBJ databases">
        <title>Genome of Nocardioides gansuensis WSJ-1.</title>
        <authorList>
            <person name="Wu S."/>
            <person name="Wang G."/>
        </authorList>
    </citation>
    <scope>NUCLEOTIDE SEQUENCE [LARGE SCALE GENOMIC DNA]</scope>
    <source>
        <strain evidence="2 3">WSJ-1</strain>
    </source>
</reference>
<evidence type="ECO:0000313" key="2">
    <source>
        <dbReference type="EMBL" id="PVG80595.1"/>
    </source>
</evidence>
<keyword evidence="3" id="KW-1185">Reference proteome</keyword>
<keyword evidence="1" id="KW-0812">Transmembrane</keyword>
<keyword evidence="1" id="KW-0472">Membrane</keyword>
<dbReference type="EMBL" id="QDGZ01000019">
    <property type="protein sequence ID" value="PVG80595.1"/>
    <property type="molecule type" value="Genomic_DNA"/>
</dbReference>
<feature type="transmembrane region" description="Helical" evidence="1">
    <location>
        <begin position="94"/>
        <end position="116"/>
    </location>
</feature>